<dbReference type="EMBL" id="GGEC01068869">
    <property type="protein sequence ID" value="MBX49353.1"/>
    <property type="molecule type" value="Transcribed_RNA"/>
</dbReference>
<sequence length="30" mass="3610">MSKHVTQLFKNLKYISHQIQNSFSYFSFSV</sequence>
<dbReference type="AlphaFoldDB" id="A0A2P2P3Y0"/>
<evidence type="ECO:0000313" key="1">
    <source>
        <dbReference type="EMBL" id="MBX49353.1"/>
    </source>
</evidence>
<accession>A0A2P2P3Y0</accession>
<name>A0A2P2P3Y0_RHIMU</name>
<protein>
    <submittedName>
        <fullName evidence="1">Uncharacterized protein</fullName>
    </submittedName>
</protein>
<proteinExistence type="predicted"/>
<organism evidence="1">
    <name type="scientific">Rhizophora mucronata</name>
    <name type="common">Asiatic mangrove</name>
    <dbReference type="NCBI Taxonomy" id="61149"/>
    <lineage>
        <taxon>Eukaryota</taxon>
        <taxon>Viridiplantae</taxon>
        <taxon>Streptophyta</taxon>
        <taxon>Embryophyta</taxon>
        <taxon>Tracheophyta</taxon>
        <taxon>Spermatophyta</taxon>
        <taxon>Magnoliopsida</taxon>
        <taxon>eudicotyledons</taxon>
        <taxon>Gunneridae</taxon>
        <taxon>Pentapetalae</taxon>
        <taxon>rosids</taxon>
        <taxon>fabids</taxon>
        <taxon>Malpighiales</taxon>
        <taxon>Rhizophoraceae</taxon>
        <taxon>Rhizophora</taxon>
    </lineage>
</organism>
<reference evidence="1" key="1">
    <citation type="submission" date="2018-02" db="EMBL/GenBank/DDBJ databases">
        <title>Rhizophora mucronata_Transcriptome.</title>
        <authorList>
            <person name="Meera S.P."/>
            <person name="Sreeshan A."/>
            <person name="Augustine A."/>
        </authorList>
    </citation>
    <scope>NUCLEOTIDE SEQUENCE</scope>
    <source>
        <tissue evidence="1">Leaf</tissue>
    </source>
</reference>